<dbReference type="PANTHER" id="PTHR43537">
    <property type="entry name" value="TRANSCRIPTIONAL REGULATOR, GNTR FAMILY"/>
    <property type="match status" value="1"/>
</dbReference>
<accession>A0A316C505</accession>
<keyword evidence="2" id="KW-0238">DNA-binding</keyword>
<dbReference type="OrthoDB" id="9815654at2"/>
<dbReference type="Pfam" id="PF07729">
    <property type="entry name" value="FCD"/>
    <property type="match status" value="1"/>
</dbReference>
<sequence length="228" mass="25210">MDPNFALEALEHENLGNTVYGRIADALIKGRLAPDARLTIRDLAQSLGTSVTPVRDAILRLIQDGALVQKSARDVRVPRITIRRYKEIRQIRLELEGLAARESALKADPAAIARLRDLIARNEAAIAGKDWLAALDLNQTFHFALAEIAGMPVLRGILYRLWLQMGPLIAESYQAGGRIMIDHHYAVLDAIARRDPDAAEQAIAQDIGDAGRIILERMEQREPEAAAE</sequence>
<dbReference type="SMART" id="SM00895">
    <property type="entry name" value="FCD"/>
    <property type="match status" value="1"/>
</dbReference>
<dbReference type="InterPro" id="IPR036390">
    <property type="entry name" value="WH_DNA-bd_sf"/>
</dbReference>
<organism evidence="5 6">
    <name type="scientific">Pseudaminobacter salicylatoxidans</name>
    <dbReference type="NCBI Taxonomy" id="93369"/>
    <lineage>
        <taxon>Bacteria</taxon>
        <taxon>Pseudomonadati</taxon>
        <taxon>Pseudomonadota</taxon>
        <taxon>Alphaproteobacteria</taxon>
        <taxon>Hyphomicrobiales</taxon>
        <taxon>Phyllobacteriaceae</taxon>
        <taxon>Pseudaminobacter</taxon>
    </lineage>
</organism>
<protein>
    <submittedName>
        <fullName evidence="5">GntR family transcriptional regulator</fullName>
    </submittedName>
</protein>
<dbReference type="Proteomes" id="UP000245396">
    <property type="component" value="Unassembled WGS sequence"/>
</dbReference>
<feature type="domain" description="HTH gntR-type" evidence="4">
    <location>
        <begin position="13"/>
        <end position="80"/>
    </location>
</feature>
<dbReference type="STRING" id="1192868.GCA_000304395_01967"/>
<dbReference type="SMART" id="SM00345">
    <property type="entry name" value="HTH_GNTR"/>
    <property type="match status" value="1"/>
</dbReference>
<evidence type="ECO:0000313" key="5">
    <source>
        <dbReference type="EMBL" id="PWJ84393.1"/>
    </source>
</evidence>
<dbReference type="Pfam" id="PF00392">
    <property type="entry name" value="GntR"/>
    <property type="match status" value="1"/>
</dbReference>
<dbReference type="AlphaFoldDB" id="A0A316C505"/>
<gene>
    <name evidence="5" type="ORF">C7441_1059</name>
</gene>
<dbReference type="Gene3D" id="1.10.10.10">
    <property type="entry name" value="Winged helix-like DNA-binding domain superfamily/Winged helix DNA-binding domain"/>
    <property type="match status" value="1"/>
</dbReference>
<dbReference type="InterPro" id="IPR011711">
    <property type="entry name" value="GntR_C"/>
</dbReference>
<name>A0A316C505_PSESE</name>
<reference evidence="5 6" key="1">
    <citation type="submission" date="2018-05" db="EMBL/GenBank/DDBJ databases">
        <title>Genomic Encyclopedia of Type Strains, Phase IV (KMG-IV): sequencing the most valuable type-strain genomes for metagenomic binning, comparative biology and taxonomic classification.</title>
        <authorList>
            <person name="Goeker M."/>
        </authorList>
    </citation>
    <scope>NUCLEOTIDE SEQUENCE [LARGE SCALE GENOMIC DNA]</scope>
    <source>
        <strain evidence="5 6">DSM 6986</strain>
    </source>
</reference>
<dbReference type="InterPro" id="IPR036388">
    <property type="entry name" value="WH-like_DNA-bd_sf"/>
</dbReference>
<evidence type="ECO:0000256" key="3">
    <source>
        <dbReference type="ARBA" id="ARBA00023163"/>
    </source>
</evidence>
<evidence type="ECO:0000259" key="4">
    <source>
        <dbReference type="PROSITE" id="PS50949"/>
    </source>
</evidence>
<dbReference type="PROSITE" id="PS50949">
    <property type="entry name" value="HTH_GNTR"/>
    <property type="match status" value="1"/>
</dbReference>
<dbReference type="InterPro" id="IPR000524">
    <property type="entry name" value="Tscrpt_reg_HTH_GntR"/>
</dbReference>
<dbReference type="GO" id="GO:0003677">
    <property type="term" value="F:DNA binding"/>
    <property type="evidence" value="ECO:0007669"/>
    <property type="project" value="UniProtKB-KW"/>
</dbReference>
<dbReference type="SUPFAM" id="SSF46785">
    <property type="entry name" value="Winged helix' DNA-binding domain"/>
    <property type="match status" value="1"/>
</dbReference>
<evidence type="ECO:0000256" key="2">
    <source>
        <dbReference type="ARBA" id="ARBA00023125"/>
    </source>
</evidence>
<keyword evidence="1" id="KW-0805">Transcription regulation</keyword>
<dbReference type="Gene3D" id="1.20.120.530">
    <property type="entry name" value="GntR ligand-binding domain-like"/>
    <property type="match status" value="1"/>
</dbReference>
<dbReference type="SUPFAM" id="SSF48008">
    <property type="entry name" value="GntR ligand-binding domain-like"/>
    <property type="match status" value="1"/>
</dbReference>
<comment type="caution">
    <text evidence="5">The sequence shown here is derived from an EMBL/GenBank/DDBJ whole genome shotgun (WGS) entry which is preliminary data.</text>
</comment>
<keyword evidence="6" id="KW-1185">Reference proteome</keyword>
<evidence type="ECO:0000313" key="6">
    <source>
        <dbReference type="Proteomes" id="UP000245396"/>
    </source>
</evidence>
<keyword evidence="3" id="KW-0804">Transcription</keyword>
<dbReference type="RefSeq" id="WP_109612473.1">
    <property type="nucleotide sequence ID" value="NZ_QGGG01000005.1"/>
</dbReference>
<evidence type="ECO:0000256" key="1">
    <source>
        <dbReference type="ARBA" id="ARBA00023015"/>
    </source>
</evidence>
<dbReference type="InterPro" id="IPR008920">
    <property type="entry name" value="TF_FadR/GntR_C"/>
</dbReference>
<proteinExistence type="predicted"/>
<dbReference type="PANTHER" id="PTHR43537:SF39">
    <property type="entry name" value="HTH-TYPE TRANSCRIPTIONAL REGULATOR MCBR"/>
    <property type="match status" value="1"/>
</dbReference>
<dbReference type="EMBL" id="QGGG01000005">
    <property type="protein sequence ID" value="PWJ84393.1"/>
    <property type="molecule type" value="Genomic_DNA"/>
</dbReference>
<dbReference type="GO" id="GO:0003700">
    <property type="term" value="F:DNA-binding transcription factor activity"/>
    <property type="evidence" value="ECO:0007669"/>
    <property type="project" value="InterPro"/>
</dbReference>